<dbReference type="RefSeq" id="WP_068554218.1">
    <property type="nucleotide sequence ID" value="NZ_LOEE01000006.1"/>
</dbReference>
<comment type="caution">
    <text evidence="6">The sequence shown here is derived from an EMBL/GenBank/DDBJ whole genome shotgun (WGS) entry which is preliminary data.</text>
</comment>
<evidence type="ECO:0000256" key="2">
    <source>
        <dbReference type="ARBA" id="ARBA00023002"/>
    </source>
</evidence>
<dbReference type="InterPro" id="IPR012394">
    <property type="entry name" value="Aldehyde_DH_NAD(P)"/>
</dbReference>
<dbReference type="InterPro" id="IPR016161">
    <property type="entry name" value="Ald_DH/histidinol_DH"/>
</dbReference>
<comment type="similarity">
    <text evidence="1 3">Belongs to the aldehyde dehydrogenase family.</text>
</comment>
<dbReference type="GO" id="GO:0009450">
    <property type="term" value="P:gamma-aminobutyric acid catabolic process"/>
    <property type="evidence" value="ECO:0007669"/>
    <property type="project" value="InterPro"/>
</dbReference>
<dbReference type="InterPro" id="IPR016163">
    <property type="entry name" value="Ald_DH_C"/>
</dbReference>
<evidence type="ECO:0000256" key="3">
    <source>
        <dbReference type="PIRNR" id="PIRNR036492"/>
    </source>
</evidence>
<dbReference type="InterPro" id="IPR016162">
    <property type="entry name" value="Ald_DH_N"/>
</dbReference>
<dbReference type="NCBIfam" id="TIGR01780">
    <property type="entry name" value="SSADH"/>
    <property type="match status" value="1"/>
</dbReference>
<feature type="active site" evidence="4">
    <location>
        <position position="282"/>
    </location>
</feature>
<dbReference type="GO" id="GO:0006081">
    <property type="term" value="P:aldehyde metabolic process"/>
    <property type="evidence" value="ECO:0007669"/>
    <property type="project" value="InterPro"/>
</dbReference>
<dbReference type="CDD" id="cd07103">
    <property type="entry name" value="ALDH_F5_SSADH_GabD"/>
    <property type="match status" value="1"/>
</dbReference>
<dbReference type="OrthoDB" id="9762913at2"/>
<keyword evidence="2 3" id="KW-0560">Oxidoreductase</keyword>
<dbReference type="PANTHER" id="PTHR43353">
    <property type="entry name" value="SUCCINATE-SEMIALDEHYDE DEHYDROGENASE, MITOCHONDRIAL"/>
    <property type="match status" value="1"/>
</dbReference>
<protein>
    <recommendedName>
        <fullName evidence="3">Aldehyde dehydrogenase</fullName>
    </recommendedName>
</protein>
<evidence type="ECO:0000313" key="7">
    <source>
        <dbReference type="Proteomes" id="UP000070456"/>
    </source>
</evidence>
<dbReference type="PATRIC" id="fig|520762.4.peg.240"/>
<dbReference type="InterPro" id="IPR010102">
    <property type="entry name" value="Succ_semiAld_DH"/>
</dbReference>
<dbReference type="SUPFAM" id="SSF53720">
    <property type="entry name" value="ALDH-like"/>
    <property type="match status" value="1"/>
</dbReference>
<proteinExistence type="inferred from homology"/>
<evidence type="ECO:0000256" key="1">
    <source>
        <dbReference type="ARBA" id="ARBA00009986"/>
    </source>
</evidence>
<feature type="active site" evidence="4">
    <location>
        <position position="248"/>
    </location>
</feature>
<dbReference type="Gene3D" id="3.40.309.10">
    <property type="entry name" value="Aldehyde Dehydrogenase, Chain A, domain 2"/>
    <property type="match status" value="1"/>
</dbReference>
<name>A0A140LCF8_9FIRM</name>
<dbReference type="FunFam" id="3.40.605.10:FF:000026">
    <property type="entry name" value="Aldehyde dehydrogenase, putative"/>
    <property type="match status" value="1"/>
</dbReference>
<dbReference type="AlphaFoldDB" id="A0A140LCF8"/>
<dbReference type="FunFam" id="3.40.309.10:FF:000004">
    <property type="entry name" value="Succinate-semialdehyde dehydrogenase I"/>
    <property type="match status" value="1"/>
</dbReference>
<evidence type="ECO:0000313" key="6">
    <source>
        <dbReference type="EMBL" id="KXG78233.1"/>
    </source>
</evidence>
<evidence type="ECO:0000256" key="4">
    <source>
        <dbReference type="PIRSR" id="PIRSR036492-1"/>
    </source>
</evidence>
<dbReference type="Pfam" id="PF00171">
    <property type="entry name" value="Aldedh"/>
    <property type="match status" value="1"/>
</dbReference>
<organism evidence="6 7">
    <name type="scientific">Thermotalea metallivorans</name>
    <dbReference type="NCBI Taxonomy" id="520762"/>
    <lineage>
        <taxon>Bacteria</taxon>
        <taxon>Bacillati</taxon>
        <taxon>Bacillota</taxon>
        <taxon>Clostridia</taxon>
        <taxon>Peptostreptococcales</taxon>
        <taxon>Thermotaleaceae</taxon>
        <taxon>Thermotalea</taxon>
    </lineage>
</organism>
<sequence length="480" mass="52900">MRHYGLYINGEWLALENLDKIEVINPATGEILGTVPKAGEQETKMAIEAAYEAFGVWSSLPANERADSLKRLHQLILEEREELARIMTLEQGKPLQEAMGEVMYAASFVEWYAEEAKRIYGETIPAWKENKRIMVLRQPVGVVAAITPWNFPAAMVTRKLAPALAAGCTVILKPATQTPLTAMKLFALFEKAGFPKGTVNIITGYAGEIGKAFMEDLRVRKITFTGSTEVGKILMKQSADTVKRISLELGGHAPFIVFDDADLDKAVEGAAASKFRNCGQVCVASNRFYVQENVVEMFIEKLKNKLKHYKVGYGWEEGVHIGPLIDKKGYQKVEQHIQDAVAKGAKIEVGGKGYHRGEAEDAGYFFEPTVLSGVTEDMLVMQEETFGPVMPIIAFRTEEEAIRAANNTRYGLAAYLFTESLSRGIRISEKLEYGIVGLNDGMPSTAQAPFGGFKESGLGREGGHHGLEAFLETKYISIGL</sequence>
<dbReference type="STRING" id="520762.AN619_02080"/>
<keyword evidence="7" id="KW-1185">Reference proteome</keyword>
<reference evidence="6 7" key="1">
    <citation type="submission" date="2015-12" db="EMBL/GenBank/DDBJ databases">
        <title>Draft genome sequence of the thermoanaerobe Thermotalea metallivorans, an isolate from the runoff channel of the Great Artesian Basin, Australia.</title>
        <authorList>
            <person name="Patel B.K."/>
        </authorList>
    </citation>
    <scope>NUCLEOTIDE SEQUENCE [LARGE SCALE GENOMIC DNA]</scope>
    <source>
        <strain evidence="6 7">B2-1</strain>
    </source>
</reference>
<dbReference type="PANTHER" id="PTHR43353:SF5">
    <property type="entry name" value="SUCCINATE-SEMIALDEHYDE DEHYDROGENASE, MITOCHONDRIAL"/>
    <property type="match status" value="1"/>
</dbReference>
<dbReference type="Gene3D" id="3.40.605.10">
    <property type="entry name" value="Aldehyde Dehydrogenase, Chain A, domain 1"/>
    <property type="match status" value="1"/>
</dbReference>
<dbReference type="InterPro" id="IPR050740">
    <property type="entry name" value="Aldehyde_DH_Superfamily"/>
</dbReference>
<gene>
    <name evidence="6" type="primary">gabD</name>
    <name evidence="6" type="ORF">AN619_02080</name>
</gene>
<dbReference type="GO" id="GO:0004777">
    <property type="term" value="F:succinate-semialdehyde dehydrogenase (NAD+) activity"/>
    <property type="evidence" value="ECO:0007669"/>
    <property type="project" value="TreeGrafter"/>
</dbReference>
<accession>A0A140LCF8</accession>
<dbReference type="InterPro" id="IPR015590">
    <property type="entry name" value="Aldehyde_DH_dom"/>
</dbReference>
<evidence type="ECO:0000259" key="5">
    <source>
        <dbReference type="Pfam" id="PF00171"/>
    </source>
</evidence>
<dbReference type="EMBL" id="LOEE01000006">
    <property type="protein sequence ID" value="KXG78233.1"/>
    <property type="molecule type" value="Genomic_DNA"/>
</dbReference>
<feature type="domain" description="Aldehyde dehydrogenase" evidence="5">
    <location>
        <begin position="14"/>
        <end position="476"/>
    </location>
</feature>
<dbReference type="PROSITE" id="PS00070">
    <property type="entry name" value="ALDEHYDE_DEHYDR_CYS"/>
    <property type="match status" value="1"/>
</dbReference>
<dbReference type="FunFam" id="3.40.605.10:FF:000005">
    <property type="entry name" value="Succinate-semialdehyde dehydrogenase I"/>
    <property type="match status" value="1"/>
</dbReference>
<dbReference type="InterPro" id="IPR016160">
    <property type="entry name" value="Ald_DH_CS_CYS"/>
</dbReference>
<dbReference type="Proteomes" id="UP000070456">
    <property type="component" value="Unassembled WGS sequence"/>
</dbReference>
<dbReference type="PIRSF" id="PIRSF036492">
    <property type="entry name" value="ALDH"/>
    <property type="match status" value="1"/>
</dbReference>